<feature type="compositionally biased region" description="Polar residues" evidence="13">
    <location>
        <begin position="1373"/>
        <end position="1388"/>
    </location>
</feature>
<proteinExistence type="predicted"/>
<evidence type="ECO:0000256" key="5">
    <source>
        <dbReference type="ARBA" id="ARBA00022722"/>
    </source>
</evidence>
<dbReference type="PANTHER" id="PTHR37984">
    <property type="entry name" value="PROTEIN CBG26694"/>
    <property type="match status" value="1"/>
</dbReference>
<dbReference type="FunFam" id="3.10.20.370:FF:000001">
    <property type="entry name" value="Retrovirus-related Pol polyprotein from transposon 17.6-like protein"/>
    <property type="match status" value="1"/>
</dbReference>
<dbReference type="GO" id="GO:0042575">
    <property type="term" value="C:DNA polymerase complex"/>
    <property type="evidence" value="ECO:0007669"/>
    <property type="project" value="UniProtKB-ARBA"/>
</dbReference>
<dbReference type="SUPFAM" id="SSF57756">
    <property type="entry name" value="Retrovirus zinc finger-like domains"/>
    <property type="match status" value="1"/>
</dbReference>
<dbReference type="GO" id="GO:0003964">
    <property type="term" value="F:RNA-directed DNA polymerase activity"/>
    <property type="evidence" value="ECO:0007669"/>
    <property type="project" value="UniProtKB-KW"/>
</dbReference>
<dbReference type="InterPro" id="IPR001584">
    <property type="entry name" value="Integrase_cat-core"/>
</dbReference>
<feature type="domain" description="CCHC-type" evidence="14">
    <location>
        <begin position="270"/>
        <end position="286"/>
    </location>
</feature>
<dbReference type="Pfam" id="PF00078">
    <property type="entry name" value="RVT_1"/>
    <property type="match status" value="1"/>
</dbReference>
<evidence type="ECO:0000256" key="10">
    <source>
        <dbReference type="ARBA" id="ARBA00023125"/>
    </source>
</evidence>
<evidence type="ECO:0000256" key="3">
    <source>
        <dbReference type="ARBA" id="ARBA00022679"/>
    </source>
</evidence>
<dbReference type="InterPro" id="IPR043128">
    <property type="entry name" value="Rev_trsase/Diguanyl_cyclase"/>
</dbReference>
<dbReference type="InterPro" id="IPR036397">
    <property type="entry name" value="RNaseH_sf"/>
</dbReference>
<keyword evidence="9" id="KW-0695">RNA-directed DNA polymerase</keyword>
<name>A0A5S6QPV1_TRIMR</name>
<dbReference type="SUPFAM" id="SSF53098">
    <property type="entry name" value="Ribonuclease H-like"/>
    <property type="match status" value="1"/>
</dbReference>
<dbReference type="SMART" id="SM00343">
    <property type="entry name" value="ZnF_C2HC"/>
    <property type="match status" value="1"/>
</dbReference>
<evidence type="ECO:0000256" key="9">
    <source>
        <dbReference type="ARBA" id="ARBA00022918"/>
    </source>
</evidence>
<keyword evidence="12" id="KW-0863">Zinc-finger</keyword>
<evidence type="ECO:0000256" key="7">
    <source>
        <dbReference type="ARBA" id="ARBA00022759"/>
    </source>
</evidence>
<evidence type="ECO:0000256" key="2">
    <source>
        <dbReference type="ARBA" id="ARBA00022670"/>
    </source>
</evidence>
<evidence type="ECO:0000256" key="6">
    <source>
        <dbReference type="ARBA" id="ARBA00022750"/>
    </source>
</evidence>
<keyword evidence="11" id="KW-0511">Multifunctional enzyme</keyword>
<dbReference type="Gene3D" id="1.10.340.70">
    <property type="match status" value="1"/>
</dbReference>
<evidence type="ECO:0000256" key="8">
    <source>
        <dbReference type="ARBA" id="ARBA00022801"/>
    </source>
</evidence>
<dbReference type="InterPro" id="IPR041577">
    <property type="entry name" value="RT_RNaseH_2"/>
</dbReference>
<dbReference type="Proteomes" id="UP000046395">
    <property type="component" value="Unassembled WGS sequence"/>
</dbReference>
<organism evidence="17 18">
    <name type="scientific">Trichuris muris</name>
    <name type="common">Mouse whipworm</name>
    <dbReference type="NCBI Taxonomy" id="70415"/>
    <lineage>
        <taxon>Eukaryota</taxon>
        <taxon>Metazoa</taxon>
        <taxon>Ecdysozoa</taxon>
        <taxon>Nematoda</taxon>
        <taxon>Enoplea</taxon>
        <taxon>Dorylaimia</taxon>
        <taxon>Trichinellida</taxon>
        <taxon>Trichuridae</taxon>
        <taxon>Trichuris</taxon>
    </lineage>
</organism>
<keyword evidence="4" id="KW-0548">Nucleotidyltransferase</keyword>
<dbReference type="STRING" id="70415.A0A5S6QPV1"/>
<dbReference type="InterPro" id="IPR021109">
    <property type="entry name" value="Peptidase_aspartic_dom_sf"/>
</dbReference>
<evidence type="ECO:0000259" key="15">
    <source>
        <dbReference type="PROSITE" id="PS50878"/>
    </source>
</evidence>
<feature type="domain" description="Integrase catalytic" evidence="16">
    <location>
        <begin position="1061"/>
        <end position="1152"/>
    </location>
</feature>
<dbReference type="Gene3D" id="2.40.70.10">
    <property type="entry name" value="Acid Proteases"/>
    <property type="match status" value="1"/>
</dbReference>
<dbReference type="InterPro" id="IPR000477">
    <property type="entry name" value="RT_dom"/>
</dbReference>
<dbReference type="Gene3D" id="3.10.10.10">
    <property type="entry name" value="HIV Type 1 Reverse Transcriptase, subunit A, domain 1"/>
    <property type="match status" value="1"/>
</dbReference>
<keyword evidence="17" id="KW-1185">Reference proteome</keyword>
<evidence type="ECO:0000256" key="13">
    <source>
        <dbReference type="SAM" id="MobiDB-lite"/>
    </source>
</evidence>
<keyword evidence="7" id="KW-0255">Endonuclease</keyword>
<sequence>MSSRGAKGAATNGDRCRIVPEATQFPLPLPVLAADTSNAAQWFERLEAFFEVHGTAEDRKAGVLRFYLADNLRQLLPGLGVEAGDSYDRIRQTLLRYLRDDTSGIVARTSFFSRKQLENERLQAFMANLRVLCGQAFPDLKKPEQASLLVDQFTRGVRSDAVRAALVRARCASPETALDLAVTEERDVALISCLSSSAGAAAAAVNIIDSQSNEDVDAVPVSPVAVQLDTIQQLTEAVQRLLTQTTGCCNATRERRLEARRQTRWSGATRCFNCGGRGHTARVCPSPARRMRQNEHDAATRRGETSRLVNESHTEVTMTVALIESCSAVKALGCVSGCPTELTIDTGAAVSLMDYKLFATGSEMKIAGTSTVDVSIGGAPARKHTVLVAHGLTCPCLIGADFLRRHKCVIDFTTGILQIGNYDVELKSESENDHTIALVGSAQTEPGKYDEVIDAMCSKSTAPQDVLELLRKTLLKYCDVISMADDDLGCTSVVRHEIRTGDAKPIKIGPRRTPYRHRSTMETLVDRMLRQGVIERASGPWSFPVVLASKKDGSSRFCVDYRKLNDVTEKNAQPLPRIDDALDALAGSRWFSTLDLASGYWQVEVEARDRPKTAFTTPSGLYQFRVMPFGLCNAPATFQRLMEKVLEGLQWRTCLVYLDDIIVFARTPTEQMQRLDEVLNRLQKAGLKLKPSKCKLMTTEVVFLGHTISDNGIATDASKCAAVERWQSPRCLNELRQFLAPLHRLLRKDTKWVWNQDCEQAFQQLKHNLLSAPVLRLPDFTKTFILDVDASGDGLGAVLSQCFADGEHPIAYASRTLSKPERRYCATRRELLALPEQTTIVWYGSTAFVSPKVKPLAGLNAWLNSIWKFATALDDCTTTPTPCPDRCALNVTDMRSAQDTDDEIRVLKEWIRNDNWPGRCPEGASRNLRILWGQKDALLLEDGILLRRWDDCSRQQPRRLIVVPSRMQAQVLSGLHDGVSGGHFGKQRTLAKARSRFYWPGMAKDVELWCKSCDVCARRKGHRRNRLPLQPLPVGYPFQRVGIDFLGPLPTTTNGKRKHGSSNGSETAHRQLHYPFRPPRIDVKKTRTTPYHAQSNGLVERFNRTLLDTLAALAKDFPDRWDDMLPWATFAYNTSNHETTGISPFLALFGREARLPIDLQYDLPATDNAESLTTYVQELRKNLENVHAAVRQHLHAKQQGQKNYYDRRRYGNPFQNGDRVWLAVPQKGKISARWDGPFVIKKKITDHVYRLDRRPRRDIVVHGDRLKRYDDRPQRLQPEPAAAGPYSTPPTPQRDQPTAPQPVSIPPRPRPTCSPPVEPPRPNTPTAPVPVTAPPSTPPQTCPTRDHRRPSRFRDYVLYALSFGRAGLDRRGSSVTGSDSQVAEGHSS</sequence>
<dbReference type="InterPro" id="IPR041588">
    <property type="entry name" value="Integrase_H2C2"/>
</dbReference>
<dbReference type="Gene3D" id="3.30.70.270">
    <property type="match status" value="2"/>
</dbReference>
<dbReference type="Gene3D" id="3.10.20.370">
    <property type="match status" value="1"/>
</dbReference>
<keyword evidence="2" id="KW-0645">Protease</keyword>
<feature type="domain" description="Reverse transcriptase" evidence="15">
    <location>
        <begin position="529"/>
        <end position="708"/>
    </location>
</feature>
<evidence type="ECO:0000256" key="1">
    <source>
        <dbReference type="ARBA" id="ARBA00012493"/>
    </source>
</evidence>
<evidence type="ECO:0000313" key="17">
    <source>
        <dbReference type="Proteomes" id="UP000046395"/>
    </source>
</evidence>
<feature type="region of interest" description="Disordered" evidence="13">
    <location>
        <begin position="1263"/>
        <end position="1352"/>
    </location>
</feature>
<dbReference type="CDD" id="cd00303">
    <property type="entry name" value="retropepsin_like"/>
    <property type="match status" value="1"/>
</dbReference>
<dbReference type="InterPro" id="IPR043502">
    <property type="entry name" value="DNA/RNA_pol_sf"/>
</dbReference>
<dbReference type="CDD" id="cd01647">
    <property type="entry name" value="RT_LTR"/>
    <property type="match status" value="1"/>
</dbReference>
<dbReference type="SUPFAM" id="SSF50630">
    <property type="entry name" value="Acid proteases"/>
    <property type="match status" value="1"/>
</dbReference>
<dbReference type="GO" id="GO:0015074">
    <property type="term" value="P:DNA integration"/>
    <property type="evidence" value="ECO:0007669"/>
    <property type="project" value="InterPro"/>
</dbReference>
<dbReference type="GO" id="GO:0003677">
    <property type="term" value="F:DNA binding"/>
    <property type="evidence" value="ECO:0007669"/>
    <property type="project" value="UniProtKB-KW"/>
</dbReference>
<evidence type="ECO:0000259" key="14">
    <source>
        <dbReference type="PROSITE" id="PS50158"/>
    </source>
</evidence>
<dbReference type="FunFam" id="1.10.340.70:FF:000001">
    <property type="entry name" value="Retrovirus-related Pol polyprotein from transposon gypsy-like Protein"/>
    <property type="match status" value="1"/>
</dbReference>
<dbReference type="PROSITE" id="PS50158">
    <property type="entry name" value="ZF_CCHC"/>
    <property type="match status" value="1"/>
</dbReference>
<dbReference type="Pfam" id="PF17919">
    <property type="entry name" value="RT_RNaseH_2"/>
    <property type="match status" value="1"/>
</dbReference>
<dbReference type="InterPro" id="IPR036875">
    <property type="entry name" value="Znf_CCHC_sf"/>
</dbReference>
<keyword evidence="6" id="KW-0064">Aspartyl protease</keyword>
<dbReference type="GO" id="GO:0004190">
    <property type="term" value="F:aspartic-type endopeptidase activity"/>
    <property type="evidence" value="ECO:0007669"/>
    <property type="project" value="UniProtKB-KW"/>
</dbReference>
<dbReference type="WBParaSite" id="TMUE_2000009208.1">
    <property type="protein sequence ID" value="TMUE_2000009208.1"/>
    <property type="gene ID" value="WBGene00300542"/>
</dbReference>
<feature type="region of interest" description="Disordered" evidence="13">
    <location>
        <begin position="1365"/>
        <end position="1388"/>
    </location>
</feature>
<feature type="region of interest" description="Disordered" evidence="13">
    <location>
        <begin position="1051"/>
        <end position="1072"/>
    </location>
</feature>
<dbReference type="GO" id="GO:0004519">
    <property type="term" value="F:endonuclease activity"/>
    <property type="evidence" value="ECO:0007669"/>
    <property type="project" value="UniProtKB-KW"/>
</dbReference>
<dbReference type="GO" id="GO:0008270">
    <property type="term" value="F:zinc ion binding"/>
    <property type="evidence" value="ECO:0007669"/>
    <property type="project" value="UniProtKB-KW"/>
</dbReference>
<evidence type="ECO:0000256" key="4">
    <source>
        <dbReference type="ARBA" id="ARBA00022695"/>
    </source>
</evidence>
<keyword evidence="12" id="KW-0479">Metal-binding</keyword>
<keyword evidence="5" id="KW-0540">Nuclease</keyword>
<evidence type="ECO:0000256" key="11">
    <source>
        <dbReference type="ARBA" id="ARBA00023268"/>
    </source>
</evidence>
<feature type="compositionally biased region" description="Pro residues" evidence="13">
    <location>
        <begin position="1299"/>
        <end position="1341"/>
    </location>
</feature>
<dbReference type="Gene3D" id="4.10.60.10">
    <property type="entry name" value="Zinc finger, CCHC-type"/>
    <property type="match status" value="1"/>
</dbReference>
<dbReference type="FunFam" id="3.10.10.10:FF:000007">
    <property type="entry name" value="Retrovirus-related Pol polyprotein from transposon 17.6-like Protein"/>
    <property type="match status" value="1"/>
</dbReference>
<dbReference type="InterPro" id="IPR001878">
    <property type="entry name" value="Znf_CCHC"/>
</dbReference>
<keyword evidence="3" id="KW-0808">Transferase</keyword>
<dbReference type="PANTHER" id="PTHR37984:SF5">
    <property type="entry name" value="PROTEIN NYNRIN-LIKE"/>
    <property type="match status" value="1"/>
</dbReference>
<dbReference type="GO" id="GO:0006508">
    <property type="term" value="P:proteolysis"/>
    <property type="evidence" value="ECO:0007669"/>
    <property type="project" value="UniProtKB-KW"/>
</dbReference>
<keyword evidence="12" id="KW-0862">Zinc</keyword>
<feature type="compositionally biased region" description="Basic and acidic residues" evidence="13">
    <location>
        <begin position="1263"/>
        <end position="1274"/>
    </location>
</feature>
<evidence type="ECO:0000259" key="16">
    <source>
        <dbReference type="PROSITE" id="PS50994"/>
    </source>
</evidence>
<dbReference type="InterPro" id="IPR012337">
    <property type="entry name" value="RNaseH-like_sf"/>
</dbReference>
<dbReference type="Gene3D" id="3.30.420.10">
    <property type="entry name" value="Ribonuclease H-like superfamily/Ribonuclease H"/>
    <property type="match status" value="1"/>
</dbReference>
<accession>A0A5S6QPV1</accession>
<evidence type="ECO:0000256" key="12">
    <source>
        <dbReference type="PROSITE-ProRule" id="PRU00047"/>
    </source>
</evidence>
<dbReference type="SUPFAM" id="SSF56672">
    <property type="entry name" value="DNA/RNA polymerases"/>
    <property type="match status" value="1"/>
</dbReference>
<dbReference type="GO" id="GO:0019899">
    <property type="term" value="F:enzyme binding"/>
    <property type="evidence" value="ECO:0007669"/>
    <property type="project" value="UniProtKB-ARBA"/>
</dbReference>
<keyword evidence="10" id="KW-0238">DNA-binding</keyword>
<evidence type="ECO:0000313" key="18">
    <source>
        <dbReference type="WBParaSite" id="TMUE_2000009208.1"/>
    </source>
</evidence>
<dbReference type="Pfam" id="PF17921">
    <property type="entry name" value="Integrase_H2C2"/>
    <property type="match status" value="1"/>
</dbReference>
<dbReference type="PROSITE" id="PS50994">
    <property type="entry name" value="INTEGRASE"/>
    <property type="match status" value="1"/>
</dbReference>
<protein>
    <recommendedName>
        <fullName evidence="1">RNA-directed DNA polymerase</fullName>
        <ecNumber evidence="1">2.7.7.49</ecNumber>
    </recommendedName>
</protein>
<dbReference type="PROSITE" id="PS50878">
    <property type="entry name" value="RT_POL"/>
    <property type="match status" value="1"/>
</dbReference>
<dbReference type="EC" id="2.7.7.49" evidence="1"/>
<keyword evidence="8" id="KW-0378">Hydrolase</keyword>
<dbReference type="InterPro" id="IPR050951">
    <property type="entry name" value="Retrovirus_Pol_polyprotein"/>
</dbReference>
<reference evidence="18" key="1">
    <citation type="submission" date="2019-12" db="UniProtKB">
        <authorList>
            <consortium name="WormBaseParasite"/>
        </authorList>
    </citation>
    <scope>IDENTIFICATION</scope>
</reference>